<dbReference type="AlphaFoldDB" id="K8ECM6"/>
<organism evidence="4 5">
    <name type="scientific">Bathycoccus prasinos</name>
    <dbReference type="NCBI Taxonomy" id="41875"/>
    <lineage>
        <taxon>Eukaryota</taxon>
        <taxon>Viridiplantae</taxon>
        <taxon>Chlorophyta</taxon>
        <taxon>Mamiellophyceae</taxon>
        <taxon>Mamiellales</taxon>
        <taxon>Bathycoccaceae</taxon>
        <taxon>Bathycoccus</taxon>
    </lineage>
</organism>
<dbReference type="GO" id="GO:0005737">
    <property type="term" value="C:cytoplasm"/>
    <property type="evidence" value="ECO:0007669"/>
    <property type="project" value="TreeGrafter"/>
</dbReference>
<proteinExistence type="predicted"/>
<evidence type="ECO:0000313" key="5">
    <source>
        <dbReference type="Proteomes" id="UP000198341"/>
    </source>
</evidence>
<evidence type="ECO:0000256" key="1">
    <source>
        <dbReference type="SAM" id="MobiDB-lite"/>
    </source>
</evidence>
<dbReference type="Gene3D" id="1.10.238.10">
    <property type="entry name" value="EF-hand"/>
    <property type="match status" value="2"/>
</dbReference>
<feature type="compositionally biased region" description="Pro residues" evidence="1">
    <location>
        <begin position="252"/>
        <end position="264"/>
    </location>
</feature>
<name>K8ECM6_9CHLO</name>
<dbReference type="PANTHER" id="PTHR11216">
    <property type="entry name" value="EH DOMAIN"/>
    <property type="match status" value="1"/>
</dbReference>
<feature type="compositionally biased region" description="Pro residues" evidence="1">
    <location>
        <begin position="674"/>
        <end position="687"/>
    </location>
</feature>
<dbReference type="PROSITE" id="PS50222">
    <property type="entry name" value="EF_HAND_2"/>
    <property type="match status" value="1"/>
</dbReference>
<feature type="region of interest" description="Disordered" evidence="1">
    <location>
        <begin position="579"/>
        <end position="601"/>
    </location>
</feature>
<dbReference type="GeneID" id="19016895"/>
<protein>
    <recommendedName>
        <fullName evidence="6">Epidermal growth factor receptor substrate 15</fullName>
    </recommendedName>
</protein>
<dbReference type="GO" id="GO:0005509">
    <property type="term" value="F:calcium ion binding"/>
    <property type="evidence" value="ECO:0007669"/>
    <property type="project" value="InterPro"/>
</dbReference>
<feature type="compositionally biased region" description="Acidic residues" evidence="1">
    <location>
        <begin position="853"/>
        <end position="869"/>
    </location>
</feature>
<feature type="domain" description="EH" evidence="2">
    <location>
        <begin position="273"/>
        <end position="364"/>
    </location>
</feature>
<dbReference type="eggNOG" id="KOG0998">
    <property type="taxonomic scope" value="Eukaryota"/>
</dbReference>
<sequence length="869" mass="92808">MAEHHQGTIASSPAAISTNNLDQYFTEWFHAADADKNNQISGNEAVAFFTKFDGLVKKDLIELWEIADEKKRGFLTAREFIVACGVVSLKQAGVKEITAAHAHLLRNGETRGLPTPVLKRGERVVVGDSNEEAPASRAATETQHEEENKTTTSSGRPMLSDDIFAAYDQPPGVPVVAAGGFDGFGDAGGGADGGFNAAPASSFSADAFNSAPSSSVTVGGFGAPPPSVSSDFNIGFDSNFQTSSQAFASTAPVPPPSAMPPLPQKWPAMGPSDYQRYQIQFLQSTNNDPTASIPAQVCAPMIAASGLEKHVLKQVWEIADARKIGALAWPEFVVGMYLADVIKTRGVQCPEMMPPMPFPPFDQNAAGLLTNIAPSISMAPAAAAVAAPPPPPQQQQQQQMFAGIQAPVAQQDTFNFIPGSQLRDEFNTVSATASTTSHHTHGDATFTFRGPQLDLSAVPDAERQFAEAQLDAAKQADENLFAQETKESENKMSAKAAQEALGNLALFRRKCEANLAEAENKASVAESEARELKKKVEEAMKMCEELIQKSEQGGDASIAKRLEKAREERDALRAQLEEENAKLRELSGNSATSASNTSEMELEIENTEKEVAKIKSDIALAQKRLQLASERADLTTQLANVSLAAEEKAREQLSPHPQPSAMTPNGSWGGVQIPPLPPMPTPTPPTPETAKIGFDKWNEWDATKTPPVGGKPPQQQKQPQLQDDLFSHSPPVIPPASVSAKPTQQQQQQQPKPTDSFDFSAPTPRDFAPPAVAAALYSQTSSGGFFSDDETTPNHSRNPSGLDGINFSHTHAATGGVNNGIPPSPALFNHQQQTGGGVAKTPENFIDPFAVSDEGDDDDVEDSFDDPFA</sequence>
<accession>K8ECM6</accession>
<evidence type="ECO:0000313" key="4">
    <source>
        <dbReference type="EMBL" id="CCO15714.1"/>
    </source>
</evidence>
<reference evidence="4 5" key="1">
    <citation type="submission" date="2011-10" db="EMBL/GenBank/DDBJ databases">
        <authorList>
            <person name="Genoscope - CEA"/>
        </authorList>
    </citation>
    <scope>NUCLEOTIDE SEQUENCE [LARGE SCALE GENOMIC DNA]</scope>
    <source>
        <strain evidence="4 5">RCC 1105</strain>
    </source>
</reference>
<dbReference type="KEGG" id="bpg:Bathy03g03580"/>
<dbReference type="EMBL" id="FO082276">
    <property type="protein sequence ID" value="CCO15714.1"/>
    <property type="molecule type" value="Genomic_DNA"/>
</dbReference>
<dbReference type="STRING" id="41875.K8ECM6"/>
<feature type="compositionally biased region" description="Low complexity" evidence="1">
    <location>
        <begin position="589"/>
        <end position="598"/>
    </location>
</feature>
<dbReference type="SMART" id="SM00027">
    <property type="entry name" value="EH"/>
    <property type="match status" value="2"/>
</dbReference>
<dbReference type="OrthoDB" id="524326at2759"/>
<feature type="region of interest" description="Disordered" evidence="1">
    <location>
        <begin position="646"/>
        <end position="869"/>
    </location>
</feature>
<feature type="region of interest" description="Disordered" evidence="1">
    <location>
        <begin position="126"/>
        <end position="158"/>
    </location>
</feature>
<evidence type="ECO:0000259" key="2">
    <source>
        <dbReference type="PROSITE" id="PS50031"/>
    </source>
</evidence>
<dbReference type="InterPro" id="IPR002048">
    <property type="entry name" value="EF_hand_dom"/>
</dbReference>
<dbReference type="PROSITE" id="PS50031">
    <property type="entry name" value="EH"/>
    <property type="match status" value="1"/>
</dbReference>
<dbReference type="InterPro" id="IPR011992">
    <property type="entry name" value="EF-hand-dom_pair"/>
</dbReference>
<feature type="compositionally biased region" description="Low complexity" evidence="1">
    <location>
        <begin position="706"/>
        <end position="750"/>
    </location>
</feature>
<gene>
    <name evidence="4" type="ORF">Bathy03g03580</name>
</gene>
<feature type="region of interest" description="Disordered" evidence="1">
    <location>
        <begin position="246"/>
        <end position="267"/>
    </location>
</feature>
<dbReference type="GO" id="GO:0005886">
    <property type="term" value="C:plasma membrane"/>
    <property type="evidence" value="ECO:0007669"/>
    <property type="project" value="TreeGrafter"/>
</dbReference>
<dbReference type="GO" id="GO:0006897">
    <property type="term" value="P:endocytosis"/>
    <property type="evidence" value="ECO:0007669"/>
    <property type="project" value="TreeGrafter"/>
</dbReference>
<feature type="compositionally biased region" description="Basic and acidic residues" evidence="1">
    <location>
        <begin position="693"/>
        <end position="702"/>
    </location>
</feature>
<keyword evidence="5" id="KW-1185">Reference proteome</keyword>
<dbReference type="InterPro" id="IPR000261">
    <property type="entry name" value="EH_dom"/>
</dbReference>
<dbReference type="SUPFAM" id="SSF47473">
    <property type="entry name" value="EF-hand"/>
    <property type="match status" value="2"/>
</dbReference>
<dbReference type="GO" id="GO:0016197">
    <property type="term" value="P:endosomal transport"/>
    <property type="evidence" value="ECO:0007669"/>
    <property type="project" value="TreeGrafter"/>
</dbReference>
<dbReference type="Proteomes" id="UP000198341">
    <property type="component" value="Chromosome 3"/>
</dbReference>
<evidence type="ECO:0008006" key="6">
    <source>
        <dbReference type="Google" id="ProtNLM"/>
    </source>
</evidence>
<dbReference type="CDD" id="cd00052">
    <property type="entry name" value="EH"/>
    <property type="match status" value="1"/>
</dbReference>
<evidence type="ECO:0000259" key="3">
    <source>
        <dbReference type="PROSITE" id="PS50222"/>
    </source>
</evidence>
<dbReference type="RefSeq" id="XP_007514277.1">
    <property type="nucleotide sequence ID" value="XM_007514215.1"/>
</dbReference>
<dbReference type="Pfam" id="PF12763">
    <property type="entry name" value="EH"/>
    <property type="match status" value="2"/>
</dbReference>
<feature type="domain" description="EF-hand" evidence="3">
    <location>
        <begin position="20"/>
        <end position="55"/>
    </location>
</feature>